<dbReference type="PROSITE" id="PS50966">
    <property type="entry name" value="ZF_SWIM"/>
    <property type="match status" value="1"/>
</dbReference>
<reference evidence="5" key="1">
    <citation type="submission" date="2021-02" db="EMBL/GenBank/DDBJ databases">
        <title>First Annotated Genome of the Yellow-green Alga Tribonema minus.</title>
        <authorList>
            <person name="Mahan K.M."/>
        </authorList>
    </citation>
    <scope>NUCLEOTIDE SEQUENCE</scope>
    <source>
        <strain evidence="5">UTEX B ZZ1240</strain>
    </source>
</reference>
<feature type="domain" description="SWIM-type" evidence="4">
    <location>
        <begin position="6"/>
        <end position="41"/>
    </location>
</feature>
<dbReference type="InterPro" id="IPR036034">
    <property type="entry name" value="PDZ_sf"/>
</dbReference>
<dbReference type="Proteomes" id="UP000664859">
    <property type="component" value="Unassembled WGS sequence"/>
</dbReference>
<dbReference type="Gene3D" id="2.30.42.10">
    <property type="match status" value="1"/>
</dbReference>
<dbReference type="SUPFAM" id="SSF50156">
    <property type="entry name" value="PDZ domain-like"/>
    <property type="match status" value="1"/>
</dbReference>
<dbReference type="InterPro" id="IPR001478">
    <property type="entry name" value="PDZ"/>
</dbReference>
<evidence type="ECO:0000259" key="4">
    <source>
        <dbReference type="PROSITE" id="PS50966"/>
    </source>
</evidence>
<evidence type="ECO:0000256" key="1">
    <source>
        <dbReference type="PROSITE-ProRule" id="PRU00325"/>
    </source>
</evidence>
<dbReference type="PROSITE" id="PS50106">
    <property type="entry name" value="PDZ"/>
    <property type="match status" value="1"/>
</dbReference>
<name>A0A836CNY7_9STRA</name>
<accession>A0A836CNY7</accession>
<organism evidence="5 6">
    <name type="scientific">Tribonema minus</name>
    <dbReference type="NCBI Taxonomy" id="303371"/>
    <lineage>
        <taxon>Eukaryota</taxon>
        <taxon>Sar</taxon>
        <taxon>Stramenopiles</taxon>
        <taxon>Ochrophyta</taxon>
        <taxon>PX clade</taxon>
        <taxon>Xanthophyceae</taxon>
        <taxon>Tribonematales</taxon>
        <taxon>Tribonemataceae</taxon>
        <taxon>Tribonema</taxon>
    </lineage>
</organism>
<evidence type="ECO:0008006" key="7">
    <source>
        <dbReference type="Google" id="ProtNLM"/>
    </source>
</evidence>
<proteinExistence type="predicted"/>
<dbReference type="EMBL" id="JAFCMP010000009">
    <property type="protein sequence ID" value="KAG5192218.1"/>
    <property type="molecule type" value="Genomic_DNA"/>
</dbReference>
<sequence length="266" mass="27006">MGSSRQSVVVAASGAALCSCPETPRTGMLCRHIIACMLQLTVIADSRGGGCETVTVSNRDKSSSRGAETSKADDSSAAPGEAPASCAFDVPLQIENGGGLGVIFAFADRAVTVEAFTRHKTTGAVLPAEACGDIAVGDVITAIDGCNLRRLSAEKAKAVLGDALSKSPTQSTLTVRSAGGSNLLLRAREPVVSTDMAGGLAGAQSAPQTGGTRCRTSVPRSTAVAVFRNTHPRWMRPSTAAAASCITSSAGEPYVLAQVVAQAAQR</sequence>
<evidence type="ECO:0000313" key="6">
    <source>
        <dbReference type="Proteomes" id="UP000664859"/>
    </source>
</evidence>
<dbReference type="GO" id="GO:0008270">
    <property type="term" value="F:zinc ion binding"/>
    <property type="evidence" value="ECO:0007669"/>
    <property type="project" value="UniProtKB-KW"/>
</dbReference>
<evidence type="ECO:0000256" key="2">
    <source>
        <dbReference type="SAM" id="MobiDB-lite"/>
    </source>
</evidence>
<evidence type="ECO:0000313" key="5">
    <source>
        <dbReference type="EMBL" id="KAG5192218.1"/>
    </source>
</evidence>
<protein>
    <recommendedName>
        <fullName evidence="7">SWIM-type domain-containing protein</fullName>
    </recommendedName>
</protein>
<dbReference type="AlphaFoldDB" id="A0A836CNY7"/>
<keyword evidence="1" id="KW-0479">Metal-binding</keyword>
<evidence type="ECO:0000259" key="3">
    <source>
        <dbReference type="PROSITE" id="PS50106"/>
    </source>
</evidence>
<comment type="caution">
    <text evidence="5">The sequence shown here is derived from an EMBL/GenBank/DDBJ whole genome shotgun (WGS) entry which is preliminary data.</text>
</comment>
<keyword evidence="1" id="KW-0863">Zinc-finger</keyword>
<keyword evidence="1" id="KW-0862">Zinc</keyword>
<dbReference type="InterPro" id="IPR007527">
    <property type="entry name" value="Znf_SWIM"/>
</dbReference>
<feature type="region of interest" description="Disordered" evidence="2">
    <location>
        <begin position="55"/>
        <end position="80"/>
    </location>
</feature>
<dbReference type="PROSITE" id="PS51257">
    <property type="entry name" value="PROKAR_LIPOPROTEIN"/>
    <property type="match status" value="1"/>
</dbReference>
<feature type="compositionally biased region" description="Basic and acidic residues" evidence="2">
    <location>
        <begin position="58"/>
        <end position="74"/>
    </location>
</feature>
<gene>
    <name evidence="5" type="ORF">JKP88DRAFT_293889</name>
</gene>
<keyword evidence="6" id="KW-1185">Reference proteome</keyword>
<feature type="domain" description="PDZ" evidence="3">
    <location>
        <begin position="89"/>
        <end position="160"/>
    </location>
</feature>